<name>A0A8F3C792_MYTSE</name>
<proteinExistence type="evidence at transcript level"/>
<evidence type="ECO:0000256" key="1">
    <source>
        <dbReference type="SAM" id="MobiDB-lite"/>
    </source>
</evidence>
<dbReference type="EMBL" id="MT980829">
    <property type="protein sequence ID" value="QWY13033.1"/>
    <property type="molecule type" value="mRNA"/>
</dbReference>
<reference evidence="3" key="1">
    <citation type="submission" date="2020-09" db="EMBL/GenBank/DDBJ databases">
        <authorList>
            <person name="Rao X."/>
        </authorList>
    </citation>
    <scope>NUCLEOTIDE SEQUENCE</scope>
</reference>
<keyword evidence="2" id="KW-0732">Signal</keyword>
<evidence type="ECO:0000313" key="3">
    <source>
        <dbReference type="EMBL" id="QWY13033.1"/>
    </source>
</evidence>
<protein>
    <submittedName>
        <fullName evidence="3">Lebocin 2</fullName>
    </submittedName>
</protein>
<feature type="signal peptide" evidence="2">
    <location>
        <begin position="1"/>
        <end position="21"/>
    </location>
</feature>
<dbReference type="AlphaFoldDB" id="A0A8F3C792"/>
<accession>A0A8F3C792</accession>
<feature type="region of interest" description="Disordered" evidence="1">
    <location>
        <begin position="56"/>
        <end position="136"/>
    </location>
</feature>
<evidence type="ECO:0000256" key="2">
    <source>
        <dbReference type="SAM" id="SignalP"/>
    </source>
</evidence>
<feature type="chain" id="PRO_5034476324" evidence="2">
    <location>
        <begin position="22"/>
        <end position="164"/>
    </location>
</feature>
<organism evidence="3">
    <name type="scientific">Mythimna separata</name>
    <name type="common">Oriental armyworm</name>
    <name type="synonym">Pseudaletia separata</name>
    <dbReference type="NCBI Taxonomy" id="271217"/>
    <lineage>
        <taxon>Eukaryota</taxon>
        <taxon>Metazoa</taxon>
        <taxon>Ecdysozoa</taxon>
        <taxon>Arthropoda</taxon>
        <taxon>Hexapoda</taxon>
        <taxon>Insecta</taxon>
        <taxon>Pterygota</taxon>
        <taxon>Neoptera</taxon>
        <taxon>Endopterygota</taxon>
        <taxon>Lepidoptera</taxon>
        <taxon>Glossata</taxon>
        <taxon>Ditrysia</taxon>
        <taxon>Noctuoidea</taxon>
        <taxon>Noctuidae</taxon>
        <taxon>Noctuinae</taxon>
        <taxon>Hadenini</taxon>
        <taxon>Mythimna</taxon>
    </lineage>
</organism>
<sequence>MTKLILVLSVLAVFLIAESTCQRIILPTYRPPRQHRRPVIQRARREADDEPLWLYQGDNSERAPSTADHPYLPSIIDDVKLDPNRRYARSLSTPRASRGGGSRPSGSRDTGPTHPGYNRRNARSPKLPGYDFPIPTLPPFNPRLRYPFDERRYPMPVYAQNERF</sequence>